<accession>A0A0V0S3C6</accession>
<gene>
    <name evidence="2" type="ORF">T07_14020</name>
</gene>
<organism evidence="2 3">
    <name type="scientific">Trichinella nelsoni</name>
    <dbReference type="NCBI Taxonomy" id="6336"/>
    <lineage>
        <taxon>Eukaryota</taxon>
        <taxon>Metazoa</taxon>
        <taxon>Ecdysozoa</taxon>
        <taxon>Nematoda</taxon>
        <taxon>Enoplea</taxon>
        <taxon>Dorylaimia</taxon>
        <taxon>Trichinellida</taxon>
        <taxon>Trichinellidae</taxon>
        <taxon>Trichinella</taxon>
    </lineage>
</organism>
<dbReference type="Proteomes" id="UP000054630">
    <property type="component" value="Unassembled WGS sequence"/>
</dbReference>
<dbReference type="AlphaFoldDB" id="A0A0V0S3C6"/>
<proteinExistence type="predicted"/>
<sequence length="680" mass="78167">MGCNEPVFRCKNYPHSFWLLNGKLPSTAKARSINQKPTNYDADRFWITDFVELCCRSGVRFEVCESSSVLSSFFARFSFDGDFWFALLAMQGFGGVMNKFDNLKLTSDKKQKNKSSSVTYSKYDFMRIRTNVTVKKTWKPMLELCNKHFIDKLLGDEDEELRYESFREAAYRANQRIMQSVPQRHVVYQQHRVPPVNQMQTAFNRHPCPTMVNRGSYFHHPQSPGMGSGYGSRWGNSQSFTGDNFLTYGEQRDRQTFTGGYGNHGAQYHLEETSACGDRKRFGGQFDDSQPSSGEYYDERADDANRLTPNSEMRQLANRLPYGRDMNYQRRGYGRPYRGVGPFGMECALLYILFCVVILDCIARLIHLFLVMQRGCRYYDFSLPERHNLRDEMKQSYWVEITSQEERKLYNALLPFDYNAVADVVLGENYVDIHPKLMDLIRNYGAIRGDRPSETVEARKTEDNRVEIEAKLEKQIVQCSAEIVFKDVQVFESGSGSFKQAKSKAKKASSNTKKKNKVNSGDQIYLRMANLPRMNGYYSPRQLLALMKLGVIEMTSELKLQGSSEFQTLRDVIRVHGTVPGFEKELDLLSSSSSDGRESIISEYFSSLKLISMHFSDATSTASDCFLLDRHLRHYRLVASIGCDEDWKTNLAMRRTVTDDCWALDSSCRVLWDTVVVPVG</sequence>
<evidence type="ECO:0000313" key="2">
    <source>
        <dbReference type="EMBL" id="KRX21212.1"/>
    </source>
</evidence>
<keyword evidence="3" id="KW-1185">Reference proteome</keyword>
<protein>
    <submittedName>
        <fullName evidence="2">Uncharacterized protein</fullName>
    </submittedName>
</protein>
<dbReference type="OrthoDB" id="5919841at2759"/>
<name>A0A0V0S3C6_9BILA</name>
<keyword evidence="1" id="KW-0472">Membrane</keyword>
<keyword evidence="1" id="KW-0812">Transmembrane</keyword>
<evidence type="ECO:0000256" key="1">
    <source>
        <dbReference type="SAM" id="Phobius"/>
    </source>
</evidence>
<feature type="transmembrane region" description="Helical" evidence="1">
    <location>
        <begin position="348"/>
        <end position="371"/>
    </location>
</feature>
<evidence type="ECO:0000313" key="3">
    <source>
        <dbReference type="Proteomes" id="UP000054630"/>
    </source>
</evidence>
<comment type="caution">
    <text evidence="2">The sequence shown here is derived from an EMBL/GenBank/DDBJ whole genome shotgun (WGS) entry which is preliminary data.</text>
</comment>
<dbReference type="EMBL" id="JYDL01000041">
    <property type="protein sequence ID" value="KRX21212.1"/>
    <property type="molecule type" value="Genomic_DNA"/>
</dbReference>
<keyword evidence="1" id="KW-1133">Transmembrane helix</keyword>
<reference evidence="2 3" key="1">
    <citation type="submission" date="2015-01" db="EMBL/GenBank/DDBJ databases">
        <title>Evolution of Trichinella species and genotypes.</title>
        <authorList>
            <person name="Korhonen P.K."/>
            <person name="Edoardo P."/>
            <person name="Giuseppe L.R."/>
            <person name="Gasser R.B."/>
        </authorList>
    </citation>
    <scope>NUCLEOTIDE SEQUENCE [LARGE SCALE GENOMIC DNA]</scope>
    <source>
        <strain evidence="2">ISS37</strain>
    </source>
</reference>